<evidence type="ECO:0000259" key="3">
    <source>
        <dbReference type="Pfam" id="PF13462"/>
    </source>
</evidence>
<feature type="transmembrane region" description="Helical" evidence="2">
    <location>
        <begin position="39"/>
        <end position="60"/>
    </location>
</feature>
<evidence type="ECO:0000313" key="5">
    <source>
        <dbReference type="Proteomes" id="UP000515728"/>
    </source>
</evidence>
<proteinExistence type="predicted"/>
<name>A0A7G7MJN6_9PSEU</name>
<evidence type="ECO:0000256" key="2">
    <source>
        <dbReference type="SAM" id="Phobius"/>
    </source>
</evidence>
<keyword evidence="2" id="KW-1133">Transmembrane helix</keyword>
<dbReference type="EMBL" id="CP060131">
    <property type="protein sequence ID" value="QNG52997.1"/>
    <property type="molecule type" value="Genomic_DNA"/>
</dbReference>
<evidence type="ECO:0000256" key="1">
    <source>
        <dbReference type="SAM" id="MobiDB-lite"/>
    </source>
</evidence>
<dbReference type="CDD" id="cd02972">
    <property type="entry name" value="DsbA_family"/>
    <property type="match status" value="1"/>
</dbReference>
<dbReference type="Pfam" id="PF13462">
    <property type="entry name" value="Thioredoxin_4"/>
    <property type="match status" value="1"/>
</dbReference>
<protein>
    <submittedName>
        <fullName evidence="4">Thioredoxin domain-containing protein</fullName>
    </submittedName>
</protein>
<keyword evidence="2" id="KW-0812">Transmembrane</keyword>
<feature type="domain" description="Thioredoxin-like fold" evidence="3">
    <location>
        <begin position="87"/>
        <end position="239"/>
    </location>
</feature>
<keyword evidence="5" id="KW-1185">Reference proteome</keyword>
<dbReference type="InterPro" id="IPR036249">
    <property type="entry name" value="Thioredoxin-like_sf"/>
</dbReference>
<accession>A0A7G7MJN6</accession>
<sequence>MGGASRNEKKRKQEAANARLRAAGITPRREQQTGDGKRTTFIAVAVLAVVALVVGVVVLVTRDSGDTAVVPTYATTAAGGVVTAGDGPIVVDVYEDFLCPVCERFEERYGQELTEALNAGQITVRYHSVAILDRLTDPVGYSSRAANAALCAVPAGIYPAYHSRLFDEQPAERSSGLTDEQLTAFGTELGADLGACISGGANADAVASVTQAATSDPALQNADGTFGTPTVLLNGARVDISDTGWLQNALG</sequence>
<dbReference type="Gene3D" id="3.40.30.10">
    <property type="entry name" value="Glutaredoxin"/>
    <property type="match status" value="1"/>
</dbReference>
<dbReference type="InterPro" id="IPR012336">
    <property type="entry name" value="Thioredoxin-like_fold"/>
</dbReference>
<dbReference type="AlphaFoldDB" id="A0A7G7MJN6"/>
<reference evidence="4 5" key="1">
    <citation type="submission" date="2020-08" db="EMBL/GenBank/DDBJ databases">
        <authorList>
            <person name="Mo P."/>
        </authorList>
    </citation>
    <scope>NUCLEOTIDE SEQUENCE [LARGE SCALE GENOMIC DNA]</scope>
    <source>
        <strain evidence="4 5">CGMCC 4.1532</strain>
    </source>
</reference>
<dbReference type="RefSeq" id="WP_185719826.1">
    <property type="nucleotide sequence ID" value="NZ_BAAAWI010000001.1"/>
</dbReference>
<gene>
    <name evidence="4" type="ORF">H6H00_02835</name>
</gene>
<evidence type="ECO:0000313" key="4">
    <source>
        <dbReference type="EMBL" id="QNG52997.1"/>
    </source>
</evidence>
<keyword evidence="2" id="KW-0472">Membrane</keyword>
<feature type="region of interest" description="Disordered" evidence="1">
    <location>
        <begin position="1"/>
        <end position="33"/>
    </location>
</feature>
<dbReference type="SUPFAM" id="SSF52833">
    <property type="entry name" value="Thioredoxin-like"/>
    <property type="match status" value="1"/>
</dbReference>
<dbReference type="Proteomes" id="UP000515728">
    <property type="component" value="Chromosome"/>
</dbReference>
<organism evidence="4 5">
    <name type="scientific">Pseudonocardia petroleophila</name>
    <dbReference type="NCBI Taxonomy" id="37331"/>
    <lineage>
        <taxon>Bacteria</taxon>
        <taxon>Bacillati</taxon>
        <taxon>Actinomycetota</taxon>
        <taxon>Actinomycetes</taxon>
        <taxon>Pseudonocardiales</taxon>
        <taxon>Pseudonocardiaceae</taxon>
        <taxon>Pseudonocardia</taxon>
    </lineage>
</organism>
<dbReference type="KEGG" id="ppel:H6H00_02835"/>